<feature type="domain" description="Type IX secretion system protein PorV" evidence="1">
    <location>
        <begin position="33"/>
        <end position="270"/>
    </location>
</feature>
<comment type="caution">
    <text evidence="2">The sequence shown here is derived from an EMBL/GenBank/DDBJ whole genome shotgun (WGS) entry which is preliminary data.</text>
</comment>
<gene>
    <name evidence="2" type="ORF">DRW42_09705</name>
</gene>
<keyword evidence="3" id="KW-1185">Reference proteome</keyword>
<dbReference type="EMBL" id="QNQU01000007">
    <property type="protein sequence ID" value="RBQ07867.1"/>
    <property type="molecule type" value="Genomic_DNA"/>
</dbReference>
<accession>A0A366L1W8</accession>
<evidence type="ECO:0000313" key="3">
    <source>
        <dbReference type="Proteomes" id="UP000252081"/>
    </source>
</evidence>
<evidence type="ECO:0000313" key="2">
    <source>
        <dbReference type="EMBL" id="RBQ07867.1"/>
    </source>
</evidence>
<dbReference type="Pfam" id="PF19572">
    <property type="entry name" value="PorV"/>
    <property type="match status" value="1"/>
</dbReference>
<protein>
    <recommendedName>
        <fullName evidence="1">Type IX secretion system protein PorV domain-containing protein</fullName>
    </recommendedName>
</protein>
<proteinExistence type="predicted"/>
<dbReference type="SUPFAM" id="SSF56935">
    <property type="entry name" value="Porins"/>
    <property type="match status" value="1"/>
</dbReference>
<dbReference type="RefSeq" id="WP_113948626.1">
    <property type="nucleotide sequence ID" value="NZ_QNQU01000007.1"/>
</dbReference>
<dbReference type="OrthoDB" id="9758448at2"/>
<dbReference type="AlphaFoldDB" id="A0A366L1W8"/>
<dbReference type="NCBIfam" id="NF033709">
    <property type="entry name" value="PorV_fam"/>
    <property type="match status" value="1"/>
</dbReference>
<reference evidence="2 3" key="1">
    <citation type="submission" date="2018-07" db="EMBL/GenBank/DDBJ databases">
        <title>A draft genome of a endophytic bacteria, a new species of Pedobacter.</title>
        <authorList>
            <person name="Zhang Z.D."/>
            <person name="Chen Z.J."/>
        </authorList>
    </citation>
    <scope>NUCLEOTIDE SEQUENCE [LARGE SCALE GENOMIC DNA]</scope>
    <source>
        <strain evidence="2 3">RS10</strain>
    </source>
</reference>
<sequence length="389" mass="42956">MKGYSLAITVLLINFFTIDVFAQDTGGRSSGRSSNEIVTAVPFLSVSPDSRSGALGDAGVAISPDANALYWNPSKIAFLDHGGLSVSYSPWLRSQVPNVFLSYGSYVQPLDQHSAFGASFRYFNLGSVDLYDNERNSQGSIRPYEFSVDGSYARSFGENFSAGLSLRYIYSSLEGTVTNQGAYSQGNKVFAADASFYFKKNTLIFGKESLFAIGLNISNIGSRISYNQDGKKYFLPTNLKLGTANTWFTDGYSAITLAFDINKLLVPTPPIRDAENRIIKGHDDDKTLVEGIFKSFGDAPGGLKEELDEISFSTGLEYCYDNRFALRAGYFYENPNKGNKGYFTLGTGFCYRQLNLDFCYLQASQQKSPLANTIRISLGYNLKTRSNFH</sequence>
<dbReference type="NCBIfam" id="NF033710">
    <property type="entry name" value="T9SS_OM_PorV"/>
    <property type="match status" value="1"/>
</dbReference>
<dbReference type="InterPro" id="IPR047799">
    <property type="entry name" value="T9SS_OM_PorV"/>
</dbReference>
<dbReference type="Gene3D" id="2.40.160.60">
    <property type="entry name" value="Outer membrane protein transport protein (OMPP1/FadL/TodX)"/>
    <property type="match status" value="2"/>
</dbReference>
<dbReference type="Proteomes" id="UP000252081">
    <property type="component" value="Unassembled WGS sequence"/>
</dbReference>
<evidence type="ECO:0000259" key="1">
    <source>
        <dbReference type="Pfam" id="PF19572"/>
    </source>
</evidence>
<name>A0A366L1W8_9SPHI</name>
<organism evidence="2 3">
    <name type="scientific">Pedobacter miscanthi</name>
    <dbReference type="NCBI Taxonomy" id="2259170"/>
    <lineage>
        <taxon>Bacteria</taxon>
        <taxon>Pseudomonadati</taxon>
        <taxon>Bacteroidota</taxon>
        <taxon>Sphingobacteriia</taxon>
        <taxon>Sphingobacteriales</taxon>
        <taxon>Sphingobacteriaceae</taxon>
        <taxon>Pedobacter</taxon>
    </lineage>
</organism>
<dbReference type="InterPro" id="IPR045741">
    <property type="entry name" value="PorV"/>
</dbReference>